<organism evidence="3 4">
    <name type="scientific">Fistulifera solaris</name>
    <name type="common">Oleaginous diatom</name>
    <dbReference type="NCBI Taxonomy" id="1519565"/>
    <lineage>
        <taxon>Eukaryota</taxon>
        <taxon>Sar</taxon>
        <taxon>Stramenopiles</taxon>
        <taxon>Ochrophyta</taxon>
        <taxon>Bacillariophyta</taxon>
        <taxon>Bacillariophyceae</taxon>
        <taxon>Bacillariophycidae</taxon>
        <taxon>Naviculales</taxon>
        <taxon>Naviculaceae</taxon>
        <taxon>Fistulifera</taxon>
    </lineage>
</organism>
<evidence type="ECO:0000256" key="1">
    <source>
        <dbReference type="SAM" id="MobiDB-lite"/>
    </source>
</evidence>
<feature type="compositionally biased region" description="Polar residues" evidence="1">
    <location>
        <begin position="704"/>
        <end position="728"/>
    </location>
</feature>
<dbReference type="PANTHER" id="PTHR12341">
    <property type="entry name" value="5'-&gt;3' EXORIBONUCLEASE"/>
    <property type="match status" value="1"/>
</dbReference>
<sequence>MHSFVALQRSQQRALLHPLHGIRGFRTWLESTYPDAIYPIRRNQDQENFDHVLIDLNQFLHIIVRNSRSDEHALLLLMKELDLLIQMATPTKSLVLAIDGPPSAAKLATQRQRRLEKIIKVERTLKRLKQRPLRVARRKRSILGDTRVLALTPSTKFMKSVEQALLYWTWQRLSNRNSCLPEGVHVYISPSSAPGEGEVKLLEWLYRHASQPHQINESVALLGGDADLVVEGLMLNRPNVFCLLPHVKKQFSCVSVWQLTRDLARKTGVQYADELPQRRLDWVLLILLNGNDYVNKLRGSSGFNRLMKAYSKVLRHYPNGGLVVIESLDFQLDFCIEFFQELSRNLQPFSETSADECDTCLSKLYQFAATGYLPQPVNFEIKLDVIDENNGVNTNKEDDDEAFDYEANSLFLGLDEEDDVSETGFDIGYDESDENDTTGKNELVLQLGDPASDDYYEFSAWVPQGHKLKGAKQRLASVALRELLVTDEIEFVLDDMKVRGKMIECDVPLYLYGLLWTLQTYQDGACADYGFQYGDRRLAPSAKDLVEYFEQAKAAGRSIGISSLRNGYTPPVAAGIACLAALPLQAKEYIAEPYKYLDDEFVESTFQSCVNETSLTFNMKLFAHLCNDEVKKRALSDDRFHISEPKAHSTNSLGRERQITMGDDSWTVLTKRDESLVHPFQPPEPFLDRLSELWHNNYIQAQRVNATSSPRPRSVWNEATTQDHQSVASKDRTANRRENTDAPNLSKVGNGTLIEDVIYGEAYQKPVKIAKAIRKSATSRNDKTPNIRDTSAPISLRDGVTALACLKQLEDKRFIGKIDWSAKPILGNDALIEESWTLVIDKGGCLNDKAVFQGVREPKMTKQSVKQELSSQALTHILGNVNWANLSYQEIRSLIKTKMSVTE</sequence>
<dbReference type="PANTHER" id="PTHR12341:SF41">
    <property type="entry name" value="5'-3' EXORIBONUCLEASE 2"/>
    <property type="match status" value="1"/>
</dbReference>
<evidence type="ECO:0000259" key="2">
    <source>
        <dbReference type="Pfam" id="PF03159"/>
    </source>
</evidence>
<protein>
    <submittedName>
        <fullName evidence="3">5'-3' exoribonuclease 1</fullName>
    </submittedName>
</protein>
<dbReference type="InterPro" id="IPR027073">
    <property type="entry name" value="5_3_exoribonuclease"/>
</dbReference>
<dbReference type="InterPro" id="IPR004859">
    <property type="entry name" value="Xrn1_N"/>
</dbReference>
<dbReference type="GO" id="GO:0000956">
    <property type="term" value="P:nuclear-transcribed mRNA catabolic process"/>
    <property type="evidence" value="ECO:0007669"/>
    <property type="project" value="TreeGrafter"/>
</dbReference>
<proteinExistence type="predicted"/>
<dbReference type="OrthoDB" id="372487at2759"/>
<dbReference type="Pfam" id="PF03159">
    <property type="entry name" value="XRN_N"/>
    <property type="match status" value="1"/>
</dbReference>
<dbReference type="Gene3D" id="3.40.50.12390">
    <property type="match status" value="2"/>
</dbReference>
<name>A0A1Z5JMH0_FISSO</name>
<dbReference type="GO" id="GO:0003723">
    <property type="term" value="F:RNA binding"/>
    <property type="evidence" value="ECO:0007669"/>
    <property type="project" value="TreeGrafter"/>
</dbReference>
<dbReference type="GO" id="GO:0005634">
    <property type="term" value="C:nucleus"/>
    <property type="evidence" value="ECO:0007669"/>
    <property type="project" value="TreeGrafter"/>
</dbReference>
<accession>A0A1Z5JMH0</accession>
<evidence type="ECO:0000313" key="3">
    <source>
        <dbReference type="EMBL" id="GAX15210.1"/>
    </source>
</evidence>
<dbReference type="Proteomes" id="UP000198406">
    <property type="component" value="Unassembled WGS sequence"/>
</dbReference>
<keyword evidence="4" id="KW-1185">Reference proteome</keyword>
<feature type="domain" description="Xrn1 N-terminal" evidence="2">
    <location>
        <begin position="21"/>
        <end position="242"/>
    </location>
</feature>
<dbReference type="GO" id="GO:0004534">
    <property type="term" value="F:5'-3' RNA exonuclease activity"/>
    <property type="evidence" value="ECO:0007669"/>
    <property type="project" value="TreeGrafter"/>
</dbReference>
<feature type="region of interest" description="Disordered" evidence="1">
    <location>
        <begin position="704"/>
        <end position="747"/>
    </location>
</feature>
<dbReference type="InParanoid" id="A0A1Z5JMH0"/>
<dbReference type="AlphaFoldDB" id="A0A1Z5JMH0"/>
<feature type="compositionally biased region" description="Basic and acidic residues" evidence="1">
    <location>
        <begin position="729"/>
        <end position="740"/>
    </location>
</feature>
<gene>
    <name evidence="3" type="ORF">FisN_12Lh084</name>
</gene>
<comment type="caution">
    <text evidence="3">The sequence shown here is derived from an EMBL/GenBank/DDBJ whole genome shotgun (WGS) entry which is preliminary data.</text>
</comment>
<reference evidence="3 4" key="1">
    <citation type="journal article" date="2015" name="Plant Cell">
        <title>Oil accumulation by the oleaginous diatom Fistulifera solaris as revealed by the genome and transcriptome.</title>
        <authorList>
            <person name="Tanaka T."/>
            <person name="Maeda Y."/>
            <person name="Veluchamy A."/>
            <person name="Tanaka M."/>
            <person name="Abida H."/>
            <person name="Marechal E."/>
            <person name="Bowler C."/>
            <person name="Muto M."/>
            <person name="Sunaga Y."/>
            <person name="Tanaka M."/>
            <person name="Yoshino T."/>
            <person name="Taniguchi T."/>
            <person name="Fukuda Y."/>
            <person name="Nemoto M."/>
            <person name="Matsumoto M."/>
            <person name="Wong P.S."/>
            <person name="Aburatani S."/>
            <person name="Fujibuchi W."/>
        </authorList>
    </citation>
    <scope>NUCLEOTIDE SEQUENCE [LARGE SCALE GENOMIC DNA]</scope>
    <source>
        <strain evidence="3 4">JPCC DA0580</strain>
    </source>
</reference>
<dbReference type="EMBL" id="BDSP01000087">
    <property type="protein sequence ID" value="GAX15210.1"/>
    <property type="molecule type" value="Genomic_DNA"/>
</dbReference>
<evidence type="ECO:0000313" key="4">
    <source>
        <dbReference type="Proteomes" id="UP000198406"/>
    </source>
</evidence>